<evidence type="ECO:0000313" key="1">
    <source>
        <dbReference type="EMBL" id="KAF2308356.1"/>
    </source>
</evidence>
<comment type="caution">
    <text evidence="1">The sequence shown here is derived from an EMBL/GenBank/DDBJ whole genome shotgun (WGS) entry which is preliminary data.</text>
</comment>
<organism evidence="1 2">
    <name type="scientific">Hevea brasiliensis</name>
    <name type="common">Para rubber tree</name>
    <name type="synonym">Siphonia brasiliensis</name>
    <dbReference type="NCBI Taxonomy" id="3981"/>
    <lineage>
        <taxon>Eukaryota</taxon>
        <taxon>Viridiplantae</taxon>
        <taxon>Streptophyta</taxon>
        <taxon>Embryophyta</taxon>
        <taxon>Tracheophyta</taxon>
        <taxon>Spermatophyta</taxon>
        <taxon>Magnoliopsida</taxon>
        <taxon>eudicotyledons</taxon>
        <taxon>Gunneridae</taxon>
        <taxon>Pentapetalae</taxon>
        <taxon>rosids</taxon>
        <taxon>fabids</taxon>
        <taxon>Malpighiales</taxon>
        <taxon>Euphorbiaceae</taxon>
        <taxon>Crotonoideae</taxon>
        <taxon>Micrandreae</taxon>
        <taxon>Hevea</taxon>
    </lineage>
</organism>
<keyword evidence="2" id="KW-1185">Reference proteome</keyword>
<dbReference type="AlphaFoldDB" id="A0A6A6M7W7"/>
<gene>
    <name evidence="1" type="ORF">GH714_000229</name>
</gene>
<evidence type="ECO:0000313" key="2">
    <source>
        <dbReference type="Proteomes" id="UP000467840"/>
    </source>
</evidence>
<dbReference type="EMBL" id="JAAGAX010000007">
    <property type="protein sequence ID" value="KAF2308356.1"/>
    <property type="molecule type" value="Genomic_DNA"/>
</dbReference>
<protein>
    <submittedName>
        <fullName evidence="1">Uncharacterized protein</fullName>
    </submittedName>
</protein>
<accession>A0A6A6M7W7</accession>
<dbReference type="Proteomes" id="UP000467840">
    <property type="component" value="Chromosome 17"/>
</dbReference>
<sequence length="192" mass="21439">MEDRGAKQLFEKLDNDGNHHAIEHTANLQFNDLASVLSIMQKQGHILVNILQTGCIVLEFISLEMDIDMKEHGMKEGCKGLACTLSELGKHNLVNGKMVFLISSTQRMAFMDLPMQLAIPKFFMLSRQLNIQTSEAILLLGFSRSFLDEEAQWAIGKAYAVAKLDDRVNKTIAAAKRPANAVRVVVVKVVQR</sequence>
<proteinExistence type="predicted"/>
<reference evidence="1 2" key="1">
    <citation type="journal article" date="2020" name="Mol. Plant">
        <title>The Chromosome-Based Rubber Tree Genome Provides New Insights into Spurge Genome Evolution and Rubber Biosynthesis.</title>
        <authorList>
            <person name="Liu J."/>
            <person name="Shi C."/>
            <person name="Shi C.C."/>
            <person name="Li W."/>
            <person name="Zhang Q.J."/>
            <person name="Zhang Y."/>
            <person name="Li K."/>
            <person name="Lu H.F."/>
            <person name="Shi C."/>
            <person name="Zhu S.T."/>
            <person name="Xiao Z.Y."/>
            <person name="Nan H."/>
            <person name="Yue Y."/>
            <person name="Zhu X.G."/>
            <person name="Wu Y."/>
            <person name="Hong X.N."/>
            <person name="Fan G.Y."/>
            <person name="Tong Y."/>
            <person name="Zhang D."/>
            <person name="Mao C.L."/>
            <person name="Liu Y.L."/>
            <person name="Hao S.J."/>
            <person name="Liu W.Q."/>
            <person name="Lv M.Q."/>
            <person name="Zhang H.B."/>
            <person name="Liu Y."/>
            <person name="Hu-Tang G.R."/>
            <person name="Wang J.P."/>
            <person name="Wang J.H."/>
            <person name="Sun Y.H."/>
            <person name="Ni S.B."/>
            <person name="Chen W.B."/>
            <person name="Zhang X.C."/>
            <person name="Jiao Y.N."/>
            <person name="Eichler E.E."/>
            <person name="Li G.H."/>
            <person name="Liu X."/>
            <person name="Gao L.Z."/>
        </authorList>
    </citation>
    <scope>NUCLEOTIDE SEQUENCE [LARGE SCALE GENOMIC DNA]</scope>
    <source>
        <strain evidence="2">cv. GT1</strain>
        <tissue evidence="1">Leaf</tissue>
    </source>
</reference>
<name>A0A6A6M7W7_HEVBR</name>